<evidence type="ECO:0000313" key="2">
    <source>
        <dbReference type="EnsemblPlants" id="TraesCS2D02G235700.1"/>
    </source>
</evidence>
<dbReference type="Gramene" id="TraesWEE_scaffold_046482_01G000100.1">
    <property type="protein sequence ID" value="TraesWEE_scaffold_046482_01G000100.1"/>
    <property type="gene ID" value="TraesWEE_scaffold_046482_01G000100"/>
</dbReference>
<dbReference type="Gramene" id="TraesSTA2D03G01153360.1">
    <property type="protein sequence ID" value="TraesSTA2D03G01153360.1"/>
    <property type="gene ID" value="TraesSTA2D03G01153360"/>
</dbReference>
<dbReference type="Gramene" id="TraesLAC2D03G01115960.1">
    <property type="protein sequence ID" value="TraesLAC2D03G01115960.1"/>
    <property type="gene ID" value="TraesLAC2D03G01115960"/>
</dbReference>
<dbReference type="Gramene" id="TraesCLE_scaffold_018148_01G000100.1">
    <property type="protein sequence ID" value="TraesCLE_scaffold_018148_01G000100.1"/>
    <property type="gene ID" value="TraesCLE_scaffold_018148_01G000100"/>
</dbReference>
<dbReference type="Gramene" id="TraesCS2D03G0506500.1">
    <property type="protein sequence ID" value="TraesCS2D03G0506500.1.CDS"/>
    <property type="gene ID" value="TraesCS2D03G0506500"/>
</dbReference>
<dbReference type="PANTHER" id="PTHR46929:SF30">
    <property type="entry name" value="MYB_SANT-LIKE DOMAIN-CONTAINING PROTEIN"/>
    <property type="match status" value="1"/>
</dbReference>
<dbReference type="PANTHER" id="PTHR46929">
    <property type="entry name" value="EXPRESSED PROTEIN"/>
    <property type="match status" value="1"/>
</dbReference>
<evidence type="ECO:0000313" key="3">
    <source>
        <dbReference type="Proteomes" id="UP000019116"/>
    </source>
</evidence>
<feature type="domain" description="Myb/SANT-like" evidence="1">
    <location>
        <begin position="1"/>
        <end position="91"/>
    </location>
</feature>
<dbReference type="Gramene" id="TraesLDM2D03G01165220.1">
    <property type="protein sequence ID" value="TraesLDM2D03G01165220.1"/>
    <property type="gene ID" value="TraesLDM2D03G01165220"/>
</dbReference>
<organism evidence="2">
    <name type="scientific">Triticum aestivum</name>
    <name type="common">Wheat</name>
    <dbReference type="NCBI Taxonomy" id="4565"/>
    <lineage>
        <taxon>Eukaryota</taxon>
        <taxon>Viridiplantae</taxon>
        <taxon>Streptophyta</taxon>
        <taxon>Embryophyta</taxon>
        <taxon>Tracheophyta</taxon>
        <taxon>Spermatophyta</taxon>
        <taxon>Magnoliopsida</taxon>
        <taxon>Liliopsida</taxon>
        <taxon>Poales</taxon>
        <taxon>Poaceae</taxon>
        <taxon>BOP clade</taxon>
        <taxon>Pooideae</taxon>
        <taxon>Triticodae</taxon>
        <taxon>Triticeae</taxon>
        <taxon>Triticinae</taxon>
        <taxon>Triticum</taxon>
    </lineage>
</organism>
<dbReference type="Gramene" id="TraesNOR2D03G01180640.1">
    <property type="protein sequence ID" value="TraesNOR2D03G01180640.1"/>
    <property type="gene ID" value="TraesNOR2D03G01180640"/>
</dbReference>
<evidence type="ECO:0000259" key="1">
    <source>
        <dbReference type="Pfam" id="PF12776"/>
    </source>
</evidence>
<dbReference type="InterPro" id="IPR024752">
    <property type="entry name" value="Myb/SANT-like_dom"/>
</dbReference>
<dbReference type="Gramene" id="TraesJUL2D03G01170630.1">
    <property type="protein sequence ID" value="TraesJUL2D03G01170630.1"/>
    <property type="gene ID" value="TraesJUL2D03G01170630"/>
</dbReference>
<keyword evidence="3" id="KW-1185">Reference proteome</keyword>
<name>A0A3B6DBG6_WHEAT</name>
<dbReference type="STRING" id="4565.A0A3B6DBG6"/>
<dbReference type="Pfam" id="PF12776">
    <property type="entry name" value="Myb_DNA-bind_3"/>
    <property type="match status" value="1"/>
</dbReference>
<dbReference type="OMA" id="MTCAESA"/>
<dbReference type="Proteomes" id="UP000019116">
    <property type="component" value="Chromosome 2D"/>
</dbReference>
<proteinExistence type="predicted"/>
<protein>
    <recommendedName>
        <fullName evidence="1">Myb/SANT-like domain-containing protein</fullName>
    </recommendedName>
</protein>
<dbReference type="Gramene" id="TraesCS2D02G235700.1">
    <property type="protein sequence ID" value="TraesCS2D02G235700.1"/>
    <property type="gene ID" value="TraesCS2D02G235700"/>
</dbReference>
<reference evidence="2" key="1">
    <citation type="submission" date="2018-08" db="EMBL/GenBank/DDBJ databases">
        <authorList>
            <person name="Rossello M."/>
        </authorList>
    </citation>
    <scope>NUCLEOTIDE SEQUENCE [LARGE SCALE GENOMIC DNA]</scope>
    <source>
        <strain evidence="2">cv. Chinese Spring</strain>
    </source>
</reference>
<dbReference type="Gramene" id="TraesMAC2D03G01162620.1">
    <property type="protein sequence ID" value="TraesMAC2D03G01162620.1"/>
    <property type="gene ID" value="TraesMAC2D03G01162620"/>
</dbReference>
<dbReference type="OrthoDB" id="601328at2759"/>
<dbReference type="Gramene" id="TraesROB_scaffold_009149_01G000100.1">
    <property type="protein sequence ID" value="TraesROB_scaffold_009149_01G000100.1"/>
    <property type="gene ID" value="TraesROB_scaffold_009149_01G000100"/>
</dbReference>
<dbReference type="Gramene" id="TraesSYM2D03G01179080.1">
    <property type="protein sequence ID" value="TraesSYM2D03G01179080.1"/>
    <property type="gene ID" value="TraesSYM2D03G01179080"/>
</dbReference>
<dbReference type="Gramene" id="TraesPARA_EIv1.0_0679670.1">
    <property type="protein sequence ID" value="TraesPARA_EIv1.0_0679670.1.CDS"/>
    <property type="gene ID" value="TraesPARA_EIv1.0_0679670"/>
</dbReference>
<dbReference type="Gramene" id="TraesARI2D03G01180480.1">
    <property type="protein sequence ID" value="TraesARI2D03G01180480.1"/>
    <property type="gene ID" value="TraesARI2D03G01180480"/>
</dbReference>
<sequence length="246" mass="27939">MDKVLLDVFVEHHNGGDQGQNGWKPHVYKAAIKAIHDKCGLHVTKEIICSRMKTFDKHCATISKILSQSGFGWDWINNKLLMDSDDVWHKYVQANPKAACYKNKEVKNWEAILTIYSKDHATGDDAMTCAESAAQPIELDEVVVEASPELPPKRQRTGDAILCMLGEMKGSFQDAMKSLEPLELPKVTPPLEILAALEKIPDLARSDMLRAYGKHILSERFFQALMELPMEFRKEWMLMLNEKNNV</sequence>
<dbReference type="Gramene" id="TraesJAG2D03G01170860.1">
    <property type="protein sequence ID" value="TraesJAG2D03G01170860.1"/>
    <property type="gene ID" value="TraesJAG2D03G01170860"/>
</dbReference>
<dbReference type="AlphaFoldDB" id="A0A3B6DBG6"/>
<accession>A0A3B6DBG6</accession>
<reference evidence="2" key="2">
    <citation type="submission" date="2018-10" db="UniProtKB">
        <authorList>
            <consortium name="EnsemblPlants"/>
        </authorList>
    </citation>
    <scope>IDENTIFICATION</scope>
</reference>
<dbReference type="Gramene" id="TraesCAD_scaffold_025112_01G000100.1">
    <property type="protein sequence ID" value="TraesCAD_scaffold_025112_01G000100.1"/>
    <property type="gene ID" value="TraesCAD_scaffold_025112_01G000100"/>
</dbReference>
<dbReference type="EnsemblPlants" id="TraesCS2D02G235700.1">
    <property type="protein sequence ID" value="TraesCS2D02G235700.1"/>
    <property type="gene ID" value="TraesCS2D02G235700"/>
</dbReference>